<dbReference type="EMBL" id="MDHJ01000001">
    <property type="protein sequence ID" value="OUE08810.1"/>
    <property type="molecule type" value="Genomic_DNA"/>
</dbReference>
<gene>
    <name evidence="2" type="ORF">CMsap09_07680</name>
</gene>
<sequence length="366" mass="38953">MQERHGGGEGERQRGARGRIEGGGGGREQPGGDGETGPTRQPDRADPQQRAEREEDRRGDQGADAEVAERIRGSRPGEVVRPHRPDVEVEEDDADDAHRLRRPGQSSPCEDRGRGEGGDGHGAGDGRAHEEPVGDEGVDDVEHGGHGEQHDADAQHHDRHAQPAARGGRRGTRGGRHSGGRHSGGGLRRPGERRRRAGRIRRRCPARLGRHGSRRGDAGGCRRGDRTRGLGARRLRGARSAVSLRGACGRPVAHGAEQPRAVVDEPDDVRGHAEDLGGPGCPDVEAAPGADQGAERGEAGGAQVRAGEMLGAIRPGGSGTRCRAVVRIRPRAGSRVVRDHVRPLRSLGRIRASTRRSGRYRQPGPP</sequence>
<feature type="compositionally biased region" description="Basic and acidic residues" evidence="1">
    <location>
        <begin position="41"/>
        <end position="72"/>
    </location>
</feature>
<evidence type="ECO:0000313" key="2">
    <source>
        <dbReference type="EMBL" id="OUE08810.1"/>
    </source>
</evidence>
<feature type="compositionally biased region" description="Gly residues" evidence="1">
    <location>
        <begin position="21"/>
        <end position="35"/>
    </location>
</feature>
<proteinExistence type="predicted"/>
<comment type="caution">
    <text evidence="2">The sequence shown here is derived from an EMBL/GenBank/DDBJ whole genome shotgun (WGS) entry which is preliminary data.</text>
</comment>
<protein>
    <submittedName>
        <fullName evidence="2">Uncharacterized protein</fullName>
    </submittedName>
</protein>
<evidence type="ECO:0000256" key="1">
    <source>
        <dbReference type="SAM" id="MobiDB-lite"/>
    </source>
</evidence>
<feature type="compositionally biased region" description="Basic residues" evidence="1">
    <location>
        <begin position="191"/>
        <end position="213"/>
    </location>
</feature>
<feature type="region of interest" description="Disordered" evidence="1">
    <location>
        <begin position="345"/>
        <end position="366"/>
    </location>
</feature>
<feature type="compositionally biased region" description="Basic and acidic residues" evidence="1">
    <location>
        <begin position="214"/>
        <end position="228"/>
    </location>
</feature>
<name>A0A251XTK8_9MICO</name>
<feature type="compositionally biased region" description="Basic and acidic residues" evidence="1">
    <location>
        <begin position="78"/>
        <end position="87"/>
    </location>
</feature>
<feature type="compositionally biased region" description="Basic and acidic residues" evidence="1">
    <location>
        <begin position="140"/>
        <end position="156"/>
    </location>
</feature>
<feature type="compositionally biased region" description="Basic residues" evidence="1">
    <location>
        <begin position="167"/>
        <end position="180"/>
    </location>
</feature>
<dbReference type="Proteomes" id="UP000195106">
    <property type="component" value="Unassembled WGS sequence"/>
</dbReference>
<feature type="region of interest" description="Disordered" evidence="1">
    <location>
        <begin position="1"/>
        <end position="302"/>
    </location>
</feature>
<evidence type="ECO:0000313" key="3">
    <source>
        <dbReference type="Proteomes" id="UP000195106"/>
    </source>
</evidence>
<reference evidence="2 3" key="1">
    <citation type="submission" date="2016-08" db="EMBL/GenBank/DDBJ databases">
        <title>Genome sequence of Clavibacter michiganensis spp. strain CASJ009.</title>
        <authorList>
            <person name="Thapa S.P."/>
            <person name="Coaker G."/>
        </authorList>
    </citation>
    <scope>NUCLEOTIDE SEQUENCE [LARGE SCALE GENOMIC DNA]</scope>
    <source>
        <strain evidence="2">CASJ009</strain>
    </source>
</reference>
<organism evidence="2 3">
    <name type="scientific">Clavibacter michiganensis</name>
    <dbReference type="NCBI Taxonomy" id="28447"/>
    <lineage>
        <taxon>Bacteria</taxon>
        <taxon>Bacillati</taxon>
        <taxon>Actinomycetota</taxon>
        <taxon>Actinomycetes</taxon>
        <taxon>Micrococcales</taxon>
        <taxon>Microbacteriaceae</taxon>
        <taxon>Clavibacter</taxon>
    </lineage>
</organism>
<accession>A0A251XTK8</accession>
<dbReference type="AlphaFoldDB" id="A0A251XTK8"/>
<feature type="compositionally biased region" description="Basic and acidic residues" evidence="1">
    <location>
        <begin position="1"/>
        <end position="20"/>
    </location>
</feature>
<feature type="compositionally biased region" description="Basic and acidic residues" evidence="1">
    <location>
        <begin position="109"/>
        <end position="132"/>
    </location>
</feature>